<dbReference type="InterPro" id="IPR029903">
    <property type="entry name" value="RmlD-like-bd"/>
</dbReference>
<dbReference type="KEGG" id="bacg:D2962_13290"/>
<accession>A0A3G2R7R7</accession>
<dbReference type="EMBL" id="CP033169">
    <property type="protein sequence ID" value="AYO31443.1"/>
    <property type="molecule type" value="Genomic_DNA"/>
</dbReference>
<dbReference type="GO" id="GO:0019305">
    <property type="term" value="P:dTDP-rhamnose biosynthetic process"/>
    <property type="evidence" value="ECO:0007669"/>
    <property type="project" value="UniProtKB-UniPathway"/>
</dbReference>
<evidence type="ECO:0000256" key="2">
    <source>
        <dbReference type="RuleBase" id="RU364082"/>
    </source>
</evidence>
<evidence type="ECO:0000313" key="5">
    <source>
        <dbReference type="Proteomes" id="UP000280960"/>
    </source>
</evidence>
<dbReference type="Gene3D" id="3.90.25.10">
    <property type="entry name" value="UDP-galactose 4-epimerase, domain 1"/>
    <property type="match status" value="1"/>
</dbReference>
<dbReference type="Proteomes" id="UP000280960">
    <property type="component" value="Chromosome"/>
</dbReference>
<evidence type="ECO:0000259" key="3">
    <source>
        <dbReference type="Pfam" id="PF04321"/>
    </source>
</evidence>
<name>A0A3G2R7R7_9FIRM</name>
<dbReference type="InterPro" id="IPR036291">
    <property type="entry name" value="NAD(P)-bd_dom_sf"/>
</dbReference>
<protein>
    <recommendedName>
        <fullName evidence="2">dTDP-4-dehydrorhamnose reductase</fullName>
        <ecNumber evidence="2">1.1.1.133</ecNumber>
    </recommendedName>
</protein>
<dbReference type="SUPFAM" id="SSF51735">
    <property type="entry name" value="NAD(P)-binding Rossmann-fold domains"/>
    <property type="match status" value="1"/>
</dbReference>
<keyword evidence="5" id="KW-1185">Reference proteome</keyword>
<dbReference type="NCBIfam" id="TIGR01214">
    <property type="entry name" value="rmlD"/>
    <property type="match status" value="1"/>
</dbReference>
<dbReference type="EC" id="1.1.1.133" evidence="2"/>
<dbReference type="Gene3D" id="3.40.50.720">
    <property type="entry name" value="NAD(P)-binding Rossmann-like Domain"/>
    <property type="match status" value="1"/>
</dbReference>
<dbReference type="PANTHER" id="PTHR10491">
    <property type="entry name" value="DTDP-4-DEHYDRORHAMNOSE REDUCTASE"/>
    <property type="match status" value="1"/>
</dbReference>
<proteinExistence type="inferred from homology"/>
<dbReference type="RefSeq" id="WP_122015258.1">
    <property type="nucleotide sequence ID" value="NZ_CP033169.1"/>
</dbReference>
<dbReference type="UniPathway" id="UPA00124"/>
<dbReference type="PANTHER" id="PTHR10491:SF4">
    <property type="entry name" value="METHIONINE ADENOSYLTRANSFERASE 2 SUBUNIT BETA"/>
    <property type="match status" value="1"/>
</dbReference>
<dbReference type="Pfam" id="PF04321">
    <property type="entry name" value="RmlD_sub_bind"/>
    <property type="match status" value="1"/>
</dbReference>
<reference evidence="4 5" key="1">
    <citation type="submission" date="2018-10" db="EMBL/GenBank/DDBJ databases">
        <authorList>
            <person name="Zhang X."/>
        </authorList>
    </citation>
    <scope>NUCLEOTIDE SEQUENCE [LARGE SCALE GENOMIC DNA]</scope>
    <source>
        <strain evidence="4 5">SK-G1</strain>
    </source>
</reference>
<dbReference type="GO" id="GO:0005829">
    <property type="term" value="C:cytosol"/>
    <property type="evidence" value="ECO:0007669"/>
    <property type="project" value="TreeGrafter"/>
</dbReference>
<dbReference type="CDD" id="cd05254">
    <property type="entry name" value="dTDP_HR_like_SDR_e"/>
    <property type="match status" value="1"/>
</dbReference>
<comment type="similarity">
    <text evidence="1 2">Belongs to the dTDP-4-dehydrorhamnose reductase family.</text>
</comment>
<dbReference type="InterPro" id="IPR005913">
    <property type="entry name" value="dTDP_dehydrorham_reduct"/>
</dbReference>
<comment type="function">
    <text evidence="2">Catalyzes the reduction of dTDP-6-deoxy-L-lyxo-4-hexulose to yield dTDP-L-rhamnose.</text>
</comment>
<sequence>MRILITGKTGQLGYDLYELIKDKDEVIATGCSDFDISDIESTHKFIKEYKPDIVIHCAAYTKVDDSEKNVDLTYKVNAIGAGNIASICSDIGAKMVYISTDYVFDGTKGKPYNEFDAPNPLNVYGKSKLAGENIVKEILDKHYIVRTSWLYGINGNNFVKTMLRLSKEKEVIKVVNDQWGTPTYTKDLAKGIHFLIKTGAYGTYHMTNNGDTTWYDFAKNIFKITNINMKVEPITTEEYNAPATRPKYSVLDNYVLRLRFDYKLRDWEEGLNEYLSFLKN</sequence>
<dbReference type="AlphaFoldDB" id="A0A3G2R7R7"/>
<organism evidence="4 5">
    <name type="scientific">Biomaibacter acetigenes</name>
    <dbReference type="NCBI Taxonomy" id="2316383"/>
    <lineage>
        <taxon>Bacteria</taxon>
        <taxon>Bacillati</taxon>
        <taxon>Bacillota</taxon>
        <taxon>Clostridia</taxon>
        <taxon>Thermosediminibacterales</taxon>
        <taxon>Tepidanaerobacteraceae</taxon>
        <taxon>Biomaibacter</taxon>
    </lineage>
</organism>
<dbReference type="GO" id="GO:0008831">
    <property type="term" value="F:dTDP-4-dehydrorhamnose reductase activity"/>
    <property type="evidence" value="ECO:0007669"/>
    <property type="project" value="UniProtKB-EC"/>
</dbReference>
<keyword evidence="2" id="KW-0521">NADP</keyword>
<keyword evidence="2 4" id="KW-0560">Oxidoreductase</keyword>
<evidence type="ECO:0000256" key="1">
    <source>
        <dbReference type="ARBA" id="ARBA00010944"/>
    </source>
</evidence>
<gene>
    <name evidence="4" type="primary">rfbD</name>
    <name evidence="4" type="ORF">D2962_13290</name>
</gene>
<dbReference type="FunFam" id="3.40.50.720:FF:000159">
    <property type="entry name" value="dTDP-4-dehydrorhamnose reductase"/>
    <property type="match status" value="1"/>
</dbReference>
<evidence type="ECO:0000313" key="4">
    <source>
        <dbReference type="EMBL" id="AYO31443.1"/>
    </source>
</evidence>
<comment type="pathway">
    <text evidence="2">Carbohydrate biosynthesis; dTDP-L-rhamnose biosynthesis.</text>
</comment>
<feature type="domain" description="RmlD-like substrate binding" evidence="3">
    <location>
        <begin position="1"/>
        <end position="276"/>
    </location>
</feature>